<organism evidence="2 3">
    <name type="scientific">Ornithinibacillus xuwenensis</name>
    <dbReference type="NCBI Taxonomy" id="3144668"/>
    <lineage>
        <taxon>Bacteria</taxon>
        <taxon>Bacillati</taxon>
        <taxon>Bacillota</taxon>
        <taxon>Bacilli</taxon>
        <taxon>Bacillales</taxon>
        <taxon>Bacillaceae</taxon>
        <taxon>Ornithinibacillus</taxon>
    </lineage>
</organism>
<feature type="transmembrane region" description="Helical" evidence="1">
    <location>
        <begin position="97"/>
        <end position="115"/>
    </location>
</feature>
<dbReference type="EMBL" id="JBDIML010000003">
    <property type="protein sequence ID" value="MEN2768046.1"/>
    <property type="molecule type" value="Genomic_DNA"/>
</dbReference>
<keyword evidence="1" id="KW-0472">Membrane</keyword>
<dbReference type="RefSeq" id="WP_345825503.1">
    <property type="nucleotide sequence ID" value="NZ_JBDIML010000003.1"/>
</dbReference>
<reference evidence="2 3" key="1">
    <citation type="submission" date="2024-05" db="EMBL/GenBank/DDBJ databases">
        <authorList>
            <person name="Haq I."/>
            <person name="Ullah Z."/>
            <person name="Ahmad R."/>
            <person name="Li M."/>
            <person name="Tong Y."/>
        </authorList>
    </citation>
    <scope>NUCLEOTIDE SEQUENCE [LARGE SCALE GENOMIC DNA]</scope>
    <source>
        <strain evidence="2 3">16A2E</strain>
    </source>
</reference>
<evidence type="ECO:0000313" key="2">
    <source>
        <dbReference type="EMBL" id="MEN2768046.1"/>
    </source>
</evidence>
<dbReference type="Proteomes" id="UP001444625">
    <property type="component" value="Unassembled WGS sequence"/>
</dbReference>
<keyword evidence="1" id="KW-1133">Transmembrane helix</keyword>
<feature type="transmembrane region" description="Helical" evidence="1">
    <location>
        <begin position="31"/>
        <end position="55"/>
    </location>
</feature>
<keyword evidence="3" id="KW-1185">Reference proteome</keyword>
<proteinExistence type="predicted"/>
<evidence type="ECO:0000256" key="1">
    <source>
        <dbReference type="SAM" id="Phobius"/>
    </source>
</evidence>
<feature type="transmembrane region" description="Helical" evidence="1">
    <location>
        <begin position="127"/>
        <end position="152"/>
    </location>
</feature>
<accession>A0ABU9XK30</accession>
<keyword evidence="1" id="KW-0812">Transmembrane</keyword>
<gene>
    <name evidence="2" type="ORF">ABC228_12665</name>
</gene>
<protein>
    <submittedName>
        <fullName evidence="2">Uncharacterized protein</fullName>
    </submittedName>
</protein>
<evidence type="ECO:0000313" key="3">
    <source>
        <dbReference type="Proteomes" id="UP001444625"/>
    </source>
</evidence>
<name>A0ABU9XK30_9BACI</name>
<sequence>MSKDKKVEVIFWSIAFPGFGQFLNGKLFKGAVLIALEFIVNVFSKLNAAIIPSFHGDIQTAISSTNYQWLMFYPCLYLFAIWDAYRDAGGGEASYSFLPYVFSAYIGTIGVVYSPTFNVKGIYFGPIWLPIIFLILGYTIGMIIRLIVLNWVRKHGQPSS</sequence>
<comment type="caution">
    <text evidence="2">The sequence shown here is derived from an EMBL/GenBank/DDBJ whole genome shotgun (WGS) entry which is preliminary data.</text>
</comment>
<feature type="transmembrane region" description="Helical" evidence="1">
    <location>
        <begin position="67"/>
        <end position="85"/>
    </location>
</feature>